<gene>
    <name evidence="1" type="ORF">UFOPK3001_02330</name>
    <name evidence="2" type="ORF">UFOPK3954_01337</name>
</gene>
<dbReference type="EMBL" id="CAFBON010000132">
    <property type="protein sequence ID" value="CAB4993850.1"/>
    <property type="molecule type" value="Genomic_DNA"/>
</dbReference>
<evidence type="ECO:0000313" key="2">
    <source>
        <dbReference type="EMBL" id="CAB4993850.1"/>
    </source>
</evidence>
<name>A0A6J7NK79_9ZZZZ</name>
<dbReference type="EMBL" id="CAFAAJ010000217">
    <property type="protein sequence ID" value="CAB4823556.1"/>
    <property type="molecule type" value="Genomic_DNA"/>
</dbReference>
<reference evidence="2" key="1">
    <citation type="submission" date="2020-05" db="EMBL/GenBank/DDBJ databases">
        <authorList>
            <person name="Chiriac C."/>
            <person name="Salcher M."/>
            <person name="Ghai R."/>
            <person name="Kavagutti S V."/>
        </authorList>
    </citation>
    <scope>NUCLEOTIDE SEQUENCE</scope>
</reference>
<protein>
    <submittedName>
        <fullName evidence="2">Unannotated protein</fullName>
    </submittedName>
</protein>
<sequence>MIPVLVAAGYRCMTLGSLSNEVRTGADAV</sequence>
<dbReference type="AlphaFoldDB" id="A0A6J7NK79"/>
<organism evidence="2">
    <name type="scientific">freshwater metagenome</name>
    <dbReference type="NCBI Taxonomy" id="449393"/>
    <lineage>
        <taxon>unclassified sequences</taxon>
        <taxon>metagenomes</taxon>
        <taxon>ecological metagenomes</taxon>
    </lineage>
</organism>
<evidence type="ECO:0000313" key="1">
    <source>
        <dbReference type="EMBL" id="CAB4823556.1"/>
    </source>
</evidence>
<proteinExistence type="predicted"/>
<accession>A0A6J7NK79</accession>